<evidence type="ECO:0000313" key="7">
    <source>
        <dbReference type="EMBL" id="AIE59406.1"/>
    </source>
</evidence>
<evidence type="ECO:0000259" key="6">
    <source>
        <dbReference type="Pfam" id="PF00483"/>
    </source>
</evidence>
<keyword evidence="3 7" id="KW-0808">Transferase</keyword>
<protein>
    <recommendedName>
        <fullName evidence="2">UTP--glucose-1-phosphate uridylyltransferase</fullName>
        <ecNumber evidence="2">2.7.7.9</ecNumber>
    </recommendedName>
</protein>
<dbReference type="OrthoDB" id="9803871at2"/>
<dbReference type="InterPro" id="IPR029044">
    <property type="entry name" value="Nucleotide-diphossugar_trans"/>
</dbReference>
<dbReference type="RefSeq" id="WP_004433706.1">
    <property type="nucleotide sequence ID" value="NZ_ADWW01000002.1"/>
</dbReference>
<name>I3E7W9_BACMM</name>
<dbReference type="GO" id="GO:0003983">
    <property type="term" value="F:UTP:glucose-1-phosphate uridylyltransferase activity"/>
    <property type="evidence" value="ECO:0007669"/>
    <property type="project" value="UniProtKB-EC"/>
</dbReference>
<proteinExistence type="inferred from homology"/>
<evidence type="ECO:0000256" key="5">
    <source>
        <dbReference type="ARBA" id="ARBA00048128"/>
    </source>
</evidence>
<gene>
    <name evidence="7" type="primary">ytdA</name>
    <name evidence="7" type="ORF">BMMGA3_04870</name>
</gene>
<dbReference type="PANTHER" id="PTHR43197">
    <property type="entry name" value="UTP--GLUCOSE-1-PHOSPHATE URIDYLYLTRANSFERASE"/>
    <property type="match status" value="1"/>
</dbReference>
<organism evidence="7 8">
    <name type="scientific">Bacillus methanolicus (strain MGA3 / ATCC 53907)</name>
    <dbReference type="NCBI Taxonomy" id="796606"/>
    <lineage>
        <taxon>Bacteria</taxon>
        <taxon>Bacillati</taxon>
        <taxon>Bacillota</taxon>
        <taxon>Bacilli</taxon>
        <taxon>Bacillales</taxon>
        <taxon>Bacillaceae</taxon>
        <taxon>Bacillus</taxon>
    </lineage>
</organism>
<feature type="domain" description="Nucleotidyl transferase" evidence="6">
    <location>
        <begin position="4"/>
        <end position="264"/>
    </location>
</feature>
<dbReference type="SUPFAM" id="SSF53448">
    <property type="entry name" value="Nucleotide-diphospho-sugar transferases"/>
    <property type="match status" value="1"/>
</dbReference>
<dbReference type="KEGG" id="bmet:BMMGA3_04870"/>
<dbReference type="EMBL" id="CP007739">
    <property type="protein sequence ID" value="AIE59406.1"/>
    <property type="molecule type" value="Genomic_DNA"/>
</dbReference>
<evidence type="ECO:0000256" key="1">
    <source>
        <dbReference type="ARBA" id="ARBA00006890"/>
    </source>
</evidence>
<dbReference type="CDD" id="cd02541">
    <property type="entry name" value="UGPase_prokaryotic"/>
    <property type="match status" value="1"/>
</dbReference>
<dbReference type="InterPro" id="IPR005835">
    <property type="entry name" value="NTP_transferase_dom"/>
</dbReference>
<evidence type="ECO:0000256" key="4">
    <source>
        <dbReference type="ARBA" id="ARBA00022695"/>
    </source>
</evidence>
<comment type="similarity">
    <text evidence="1">Belongs to the UDPGP type 2 family.</text>
</comment>
<sequence>MIRKAIIPAAGYGTRSLPITKVIPKEMFPVGVKPAIHYIVEEALDSGIEQILIVVSKRKGLILDYFDDSLGLEVFLERENKQHLLKQHKIPDAEMYYTRQSYPKGLGDAVRLGKHFIGNEPFAVLLPDDIVLSKKTPGLKQLIEDYTKHQKSVIGLNVVKPAFLKNYGVIKGAEIKPGTFQLDDIVEKPKENPPSNLAVIGRYIFTPQIFSHLENLKPGAGGEIQLTDAIKTMLQTDKCFGKIIEGNRFDIGSTNDYVNLLQTISKMD</sequence>
<dbReference type="HOGENOM" id="CLU_029499_1_0_9"/>
<dbReference type="GO" id="GO:0006011">
    <property type="term" value="P:UDP-alpha-D-glucose metabolic process"/>
    <property type="evidence" value="ECO:0007669"/>
    <property type="project" value="InterPro"/>
</dbReference>
<dbReference type="Proteomes" id="UP000027602">
    <property type="component" value="Chromosome"/>
</dbReference>
<dbReference type="Pfam" id="PF00483">
    <property type="entry name" value="NTP_transferase"/>
    <property type="match status" value="1"/>
</dbReference>
<accession>I3E7W9</accession>
<dbReference type="Gene3D" id="3.90.550.10">
    <property type="entry name" value="Spore Coat Polysaccharide Biosynthesis Protein SpsA, Chain A"/>
    <property type="match status" value="1"/>
</dbReference>
<keyword evidence="4 7" id="KW-0548">Nucleotidyltransferase</keyword>
<keyword evidence="8" id="KW-1185">Reference proteome</keyword>
<evidence type="ECO:0000313" key="8">
    <source>
        <dbReference type="Proteomes" id="UP000027602"/>
    </source>
</evidence>
<reference evidence="7 8" key="1">
    <citation type="journal article" date="2015" name="BMC Genomics">
        <title>Transcriptome analysis of thermophilic methylotrophic Bacillus methanolicus MGA3 using RNA-sequencing provides detailed insights into its previously uncharted transcriptional landscape.</title>
        <authorList>
            <person name="Irla M."/>
            <person name="Neshat A."/>
            <person name="Brautaset T."/>
            <person name="Ruckert C."/>
            <person name="Kalinowski J."/>
            <person name="Wendisch V.F."/>
        </authorList>
    </citation>
    <scope>NUCLEOTIDE SEQUENCE [LARGE SCALE GENOMIC DNA]</scope>
    <source>
        <strain evidence="8">MGA3 / ATCC 53907</strain>
    </source>
</reference>
<dbReference type="STRING" id="796606.BMMGA3_04870"/>
<dbReference type="PANTHER" id="PTHR43197:SF1">
    <property type="entry name" value="UTP--GLUCOSE-1-PHOSPHATE URIDYLYLTRANSFERASE"/>
    <property type="match status" value="1"/>
</dbReference>
<evidence type="ECO:0000256" key="2">
    <source>
        <dbReference type="ARBA" id="ARBA00012415"/>
    </source>
</evidence>
<dbReference type="eggNOG" id="COG1210">
    <property type="taxonomic scope" value="Bacteria"/>
</dbReference>
<comment type="catalytic activity">
    <reaction evidence="5">
        <text>alpha-D-glucose 1-phosphate + UTP + H(+) = UDP-alpha-D-glucose + diphosphate</text>
        <dbReference type="Rhea" id="RHEA:19889"/>
        <dbReference type="ChEBI" id="CHEBI:15378"/>
        <dbReference type="ChEBI" id="CHEBI:33019"/>
        <dbReference type="ChEBI" id="CHEBI:46398"/>
        <dbReference type="ChEBI" id="CHEBI:58601"/>
        <dbReference type="ChEBI" id="CHEBI:58885"/>
        <dbReference type="EC" id="2.7.7.9"/>
    </reaction>
</comment>
<dbReference type="EC" id="2.7.7.9" evidence="2"/>
<dbReference type="AlphaFoldDB" id="I3E7W9"/>
<evidence type="ECO:0000256" key="3">
    <source>
        <dbReference type="ARBA" id="ARBA00022679"/>
    </source>
</evidence>
<dbReference type="InterPro" id="IPR005771">
    <property type="entry name" value="GalU_uridylyltTrfase_bac/arc"/>
</dbReference>